<dbReference type="Pfam" id="PF08308">
    <property type="entry name" value="PEGA"/>
    <property type="match status" value="1"/>
</dbReference>
<dbReference type="Proteomes" id="UP000217289">
    <property type="component" value="Chromosome"/>
</dbReference>
<dbReference type="KEGG" id="mbd:MEBOL_008094"/>
<dbReference type="InterPro" id="IPR013229">
    <property type="entry name" value="PEGA"/>
</dbReference>
<name>A0A250IS66_9BACT</name>
<keyword evidence="3" id="KW-1185">Reference proteome</keyword>
<sequence>MSEWVAAVLKLASSLCAVVAAGLFVLALRHGEGVAPPGATEAPDSSDEPVLIVEAGEPARDESAEKATQESRSEFQGAILSLESRPSGASAQVNGVDQGETPVSVGLDCVPGTPLVIEFTLRDFQKETHKTLCPMNAVVTVKARMRKDTGSRSGKR</sequence>
<dbReference type="AlphaFoldDB" id="A0A250IS66"/>
<protein>
    <submittedName>
        <fullName evidence="2">PEGA domain-containing protein</fullName>
    </submittedName>
</protein>
<dbReference type="EMBL" id="CP022163">
    <property type="protein sequence ID" value="ATB34589.1"/>
    <property type="molecule type" value="Genomic_DNA"/>
</dbReference>
<dbReference type="RefSeq" id="WP_095982472.1">
    <property type="nucleotide sequence ID" value="NZ_CP022163.1"/>
</dbReference>
<evidence type="ECO:0000313" key="2">
    <source>
        <dbReference type="EMBL" id="ATB34589.1"/>
    </source>
</evidence>
<organism evidence="2 3">
    <name type="scientific">Melittangium boletus DSM 14713</name>
    <dbReference type="NCBI Taxonomy" id="1294270"/>
    <lineage>
        <taxon>Bacteria</taxon>
        <taxon>Pseudomonadati</taxon>
        <taxon>Myxococcota</taxon>
        <taxon>Myxococcia</taxon>
        <taxon>Myxococcales</taxon>
        <taxon>Cystobacterineae</taxon>
        <taxon>Archangiaceae</taxon>
        <taxon>Melittangium</taxon>
    </lineage>
</organism>
<proteinExistence type="predicted"/>
<accession>A0A250IS66</accession>
<gene>
    <name evidence="2" type="ORF">MEBOL_008094</name>
</gene>
<dbReference type="OrthoDB" id="5520412at2"/>
<reference evidence="2 3" key="1">
    <citation type="submission" date="2017-06" db="EMBL/GenBank/DDBJ databases">
        <authorList>
            <person name="Kim H.J."/>
            <person name="Triplett B.A."/>
        </authorList>
    </citation>
    <scope>NUCLEOTIDE SEQUENCE [LARGE SCALE GENOMIC DNA]</scope>
    <source>
        <strain evidence="2 3">DSM 14713</strain>
    </source>
</reference>
<evidence type="ECO:0000259" key="1">
    <source>
        <dbReference type="Pfam" id="PF08308"/>
    </source>
</evidence>
<evidence type="ECO:0000313" key="3">
    <source>
        <dbReference type="Proteomes" id="UP000217289"/>
    </source>
</evidence>
<feature type="domain" description="PEGA" evidence="1">
    <location>
        <begin position="79"/>
        <end position="105"/>
    </location>
</feature>